<dbReference type="EMBL" id="JACWFH010000008">
    <property type="protein sequence ID" value="MBY0096498.1"/>
    <property type="molecule type" value="Genomic_DNA"/>
</dbReference>
<dbReference type="RefSeq" id="WP_221872416.1">
    <property type="nucleotide sequence ID" value="NZ_JACWFH010000008.1"/>
</dbReference>
<sequence>MFIRHCSGYELEKEKSNTSEDFFNRSEVTYRTEGDEEKTIYVLYLRYFDEMISTFTPFQQDPIYKAGTRDIYFKDLIALACLLKNPELRNRKRIYINSEKEFASILQGLDFNKIGEIFNQIEQKKEYEIRSSMEFMIQPA</sequence>
<accession>A0ABS7K2M6</accession>
<evidence type="ECO:0000313" key="2">
    <source>
        <dbReference type="Proteomes" id="UP000769780"/>
    </source>
</evidence>
<evidence type="ECO:0000313" key="1">
    <source>
        <dbReference type="EMBL" id="MBY0096498.1"/>
    </source>
</evidence>
<name>A0ABS7K2M6_9BACI</name>
<gene>
    <name evidence="1" type="ORF">H0185_06730</name>
</gene>
<organism evidence="1 2">
    <name type="scientific">Mesobacillus maritimus</name>
    <dbReference type="NCBI Taxonomy" id="1643336"/>
    <lineage>
        <taxon>Bacteria</taxon>
        <taxon>Bacillati</taxon>
        <taxon>Bacillota</taxon>
        <taxon>Bacilli</taxon>
        <taxon>Bacillales</taxon>
        <taxon>Bacillaceae</taxon>
        <taxon>Mesobacillus</taxon>
    </lineage>
</organism>
<comment type="caution">
    <text evidence="1">The sequence shown here is derived from an EMBL/GenBank/DDBJ whole genome shotgun (WGS) entry which is preliminary data.</text>
</comment>
<dbReference type="Proteomes" id="UP000769780">
    <property type="component" value="Unassembled WGS sequence"/>
</dbReference>
<reference evidence="1 2" key="1">
    <citation type="submission" date="2020-07" db="EMBL/GenBank/DDBJ databases">
        <title>Fungal Genomes of the International Space Station.</title>
        <authorList>
            <person name="Seuylemezian A."/>
            <person name="Singh N.K."/>
            <person name="Wood J."/>
            <person name="Venkateswaran K."/>
        </authorList>
    </citation>
    <scope>NUCLEOTIDE SEQUENCE [LARGE SCALE GENOMIC DNA]</scope>
    <source>
        <strain evidence="1 2">PL-B2</strain>
    </source>
</reference>
<keyword evidence="2" id="KW-1185">Reference proteome</keyword>
<protein>
    <submittedName>
        <fullName evidence="1">Uncharacterized protein</fullName>
    </submittedName>
</protein>
<proteinExistence type="predicted"/>